<dbReference type="EMBL" id="AZFA01000005">
    <property type="protein sequence ID" value="KRL67518.1"/>
    <property type="molecule type" value="Genomic_DNA"/>
</dbReference>
<dbReference type="InterPro" id="IPR039421">
    <property type="entry name" value="Type_1_exporter"/>
</dbReference>
<keyword evidence="2" id="KW-0406">Ion transport</keyword>
<keyword evidence="1" id="KW-0813">Transport</keyword>
<accession>A0A0R1SFX1</accession>
<name>A0A0R1SFX1_9LACO</name>
<dbReference type="Proteomes" id="UP000051647">
    <property type="component" value="Unassembled WGS sequence"/>
</dbReference>
<comment type="caution">
    <text evidence="3">The sequence shown here is derived from an EMBL/GenBank/DDBJ whole genome shotgun (WGS) entry which is preliminary data.</text>
</comment>
<dbReference type="InterPro" id="IPR027417">
    <property type="entry name" value="P-loop_NTPase"/>
</dbReference>
<reference evidence="3 4" key="1">
    <citation type="journal article" date="2015" name="Genome Announc.">
        <title>Expanding the biotechnology potential of lactobacilli through comparative genomics of 213 strains and associated genera.</title>
        <authorList>
            <person name="Sun Z."/>
            <person name="Harris H.M."/>
            <person name="McCann A."/>
            <person name="Guo C."/>
            <person name="Argimon S."/>
            <person name="Zhang W."/>
            <person name="Yang X."/>
            <person name="Jeffery I.B."/>
            <person name="Cooney J.C."/>
            <person name="Kagawa T.F."/>
            <person name="Liu W."/>
            <person name="Song Y."/>
            <person name="Salvetti E."/>
            <person name="Wrobel A."/>
            <person name="Rasinkangas P."/>
            <person name="Parkhill J."/>
            <person name="Rea M.C."/>
            <person name="O'Sullivan O."/>
            <person name="Ritari J."/>
            <person name="Douillard F.P."/>
            <person name="Paul Ross R."/>
            <person name="Yang R."/>
            <person name="Briner A.E."/>
            <person name="Felis G.E."/>
            <person name="de Vos W.M."/>
            <person name="Barrangou R."/>
            <person name="Klaenhammer T.R."/>
            <person name="Caufield P.W."/>
            <person name="Cui Y."/>
            <person name="Zhang H."/>
            <person name="O'Toole P.W."/>
        </authorList>
    </citation>
    <scope>NUCLEOTIDE SEQUENCE [LARGE SCALE GENOMIC DNA]</scope>
    <source>
        <strain evidence="3 4">DSM 14857</strain>
    </source>
</reference>
<dbReference type="Gene3D" id="3.40.50.300">
    <property type="entry name" value="P-loop containing nucleotide triphosphate hydrolases"/>
    <property type="match status" value="1"/>
</dbReference>
<proteinExistence type="predicted"/>
<organism evidence="3 4">
    <name type="scientific">Companilactobacillus versmoldensis DSM 14857 = KCTC 3814</name>
    <dbReference type="NCBI Taxonomy" id="1423815"/>
    <lineage>
        <taxon>Bacteria</taxon>
        <taxon>Bacillati</taxon>
        <taxon>Bacillota</taxon>
        <taxon>Bacilli</taxon>
        <taxon>Lactobacillales</taxon>
        <taxon>Lactobacillaceae</taxon>
        <taxon>Companilactobacillus</taxon>
    </lineage>
</organism>
<dbReference type="PANTHER" id="PTHR43394:SF17">
    <property type="entry name" value="MITOCHONDRIAL POTASSIUM CHANNEL ATP-BINDING SUBUNIT"/>
    <property type="match status" value="1"/>
</dbReference>
<dbReference type="PATRIC" id="fig|1423815.3.peg.1877"/>
<evidence type="ECO:0000256" key="2">
    <source>
        <dbReference type="ARBA" id="ARBA00023065"/>
    </source>
</evidence>
<dbReference type="STRING" id="1423815.FC27_GL001834"/>
<dbReference type="GO" id="GO:0006811">
    <property type="term" value="P:monoatomic ion transport"/>
    <property type="evidence" value="ECO:0007669"/>
    <property type="project" value="UniProtKB-KW"/>
</dbReference>
<evidence type="ECO:0000256" key="1">
    <source>
        <dbReference type="ARBA" id="ARBA00022448"/>
    </source>
</evidence>
<evidence type="ECO:0000313" key="3">
    <source>
        <dbReference type="EMBL" id="KRL67518.1"/>
    </source>
</evidence>
<dbReference type="eggNOG" id="COG1132">
    <property type="taxonomic scope" value="Bacteria"/>
</dbReference>
<sequence>MRSSRTTIAIAHRLSTIQDADQILVLNKGKIVERGTHESLLKKRGLYSELYELQSEN</sequence>
<evidence type="ECO:0000313" key="4">
    <source>
        <dbReference type="Proteomes" id="UP000051647"/>
    </source>
</evidence>
<dbReference type="AlphaFoldDB" id="A0A0R1SFX1"/>
<keyword evidence="4" id="KW-1185">Reference proteome</keyword>
<gene>
    <name evidence="3" type="ORF">FC27_GL001834</name>
</gene>
<protein>
    <submittedName>
        <fullName evidence="3">Uncharacterized protein</fullName>
    </submittedName>
</protein>
<dbReference type="SUPFAM" id="SSF52540">
    <property type="entry name" value="P-loop containing nucleoside triphosphate hydrolases"/>
    <property type="match status" value="1"/>
</dbReference>
<dbReference type="PANTHER" id="PTHR43394">
    <property type="entry name" value="ATP-DEPENDENT PERMEASE MDL1, MITOCHONDRIAL"/>
    <property type="match status" value="1"/>
</dbReference>
<dbReference type="GO" id="GO:0015421">
    <property type="term" value="F:ABC-type oligopeptide transporter activity"/>
    <property type="evidence" value="ECO:0007669"/>
    <property type="project" value="TreeGrafter"/>
</dbReference>
<dbReference type="GO" id="GO:0090374">
    <property type="term" value="P:oligopeptide export from mitochondrion"/>
    <property type="evidence" value="ECO:0007669"/>
    <property type="project" value="TreeGrafter"/>
</dbReference>